<organism evidence="1 2">
    <name type="scientific">Parascaris univalens</name>
    <name type="common">Nematode worm</name>
    <dbReference type="NCBI Taxonomy" id="6257"/>
    <lineage>
        <taxon>Eukaryota</taxon>
        <taxon>Metazoa</taxon>
        <taxon>Ecdysozoa</taxon>
        <taxon>Nematoda</taxon>
        <taxon>Chromadorea</taxon>
        <taxon>Rhabditida</taxon>
        <taxon>Spirurina</taxon>
        <taxon>Ascaridomorpha</taxon>
        <taxon>Ascaridoidea</taxon>
        <taxon>Ascarididae</taxon>
        <taxon>Parascaris</taxon>
    </lineage>
</organism>
<accession>A0A915BIL6</accession>
<dbReference type="AlphaFoldDB" id="A0A915BIL6"/>
<dbReference type="Proteomes" id="UP000887569">
    <property type="component" value="Unplaced"/>
</dbReference>
<protein>
    <submittedName>
        <fullName evidence="2">Protein kinase domain-containing protein</fullName>
    </submittedName>
</protein>
<evidence type="ECO:0000313" key="2">
    <source>
        <dbReference type="WBParaSite" id="PgR042_g023_t04"/>
    </source>
</evidence>
<name>A0A915BIL6_PARUN</name>
<evidence type="ECO:0000313" key="1">
    <source>
        <dbReference type="Proteomes" id="UP000887569"/>
    </source>
</evidence>
<dbReference type="WBParaSite" id="PgR042_g023_t04">
    <property type="protein sequence ID" value="PgR042_g023_t04"/>
    <property type="gene ID" value="PgR042_g023"/>
</dbReference>
<reference evidence="2" key="1">
    <citation type="submission" date="2022-11" db="UniProtKB">
        <authorList>
            <consortium name="WormBaseParasite"/>
        </authorList>
    </citation>
    <scope>IDENTIFICATION</scope>
</reference>
<proteinExistence type="predicted"/>
<keyword evidence="1" id="KW-1185">Reference proteome</keyword>
<sequence length="129" mass="14005">VQKMGATSVVVSNGGSSQATLSSGEMRMFNDARFDVLEMERLLERATFLAFKPFPFHFSNASLFTASSTVEERPSRNESSQGINVLNRLSSRPQVSAFISEGSNPRLSRKPLASISNNLSLGSVSFPVT</sequence>